<feature type="chain" id="PRO_5015787217" evidence="1">
    <location>
        <begin position="26"/>
        <end position="210"/>
    </location>
</feature>
<organism evidence="2 3">
    <name type="scientific">Hallella colorans</name>
    <dbReference type="NCBI Taxonomy" id="1703337"/>
    <lineage>
        <taxon>Bacteria</taxon>
        <taxon>Pseudomonadati</taxon>
        <taxon>Bacteroidota</taxon>
        <taxon>Bacteroidia</taxon>
        <taxon>Bacteroidales</taxon>
        <taxon>Prevotellaceae</taxon>
        <taxon>Hallella</taxon>
    </lineage>
</organism>
<keyword evidence="1" id="KW-0732">Signal</keyword>
<keyword evidence="3" id="KW-1185">Reference proteome</keyword>
<comment type="caution">
    <text evidence="2">The sequence shown here is derived from an EMBL/GenBank/DDBJ whole genome shotgun (WGS) entry which is preliminary data.</text>
</comment>
<evidence type="ECO:0000313" key="3">
    <source>
        <dbReference type="Proteomes" id="UP000245870"/>
    </source>
</evidence>
<proteinExistence type="predicted"/>
<evidence type="ECO:0000256" key="1">
    <source>
        <dbReference type="SAM" id="SignalP"/>
    </source>
</evidence>
<accession>A0A2U0U703</accession>
<feature type="signal peptide" evidence="1">
    <location>
        <begin position="1"/>
        <end position="25"/>
    </location>
</feature>
<dbReference type="EMBL" id="QENY01000013">
    <property type="protein sequence ID" value="PVX53402.1"/>
    <property type="molecule type" value="Genomic_DNA"/>
</dbReference>
<dbReference type="AlphaFoldDB" id="A0A2U0U703"/>
<evidence type="ECO:0000313" key="2">
    <source>
        <dbReference type="EMBL" id="PVX53402.1"/>
    </source>
</evidence>
<gene>
    <name evidence="2" type="ORF">C7379_11364</name>
</gene>
<sequence length="210" mass="23783">MKITSTLIWPILVAVAWFAPAFASAQNDAKFHMELDYAYHLGLTEKLSGYNYKSEGKLGGHALTLNALYNLKPNMTVGAGFGLSRFKREYNGDSFTMPLYATFRYRPLASHLPFYAFTDVGCTLFNRDENHNFTGGLMGTIGAGYQLMLKRHFGLNFKVGYNIQQFANTPIYNNNIEKRNEDGTIVYTSTLYDKRSLWRHSIQLGVGLVF</sequence>
<reference evidence="2 3" key="1">
    <citation type="submission" date="2018-05" db="EMBL/GenBank/DDBJ databases">
        <title>Genomic Encyclopedia of Type Strains, Phase IV (KMG-IV): sequencing the most valuable type-strain genomes for metagenomic binning, comparative biology and taxonomic classification.</title>
        <authorList>
            <person name="Goeker M."/>
        </authorList>
    </citation>
    <scope>NUCLEOTIDE SEQUENCE [LARGE SCALE GENOMIC DNA]</scope>
    <source>
        <strain evidence="2 3">DSM 100333</strain>
    </source>
</reference>
<protein>
    <submittedName>
        <fullName evidence="2">Outer membrane protein with beta-barrel domain</fullName>
    </submittedName>
</protein>
<dbReference type="Proteomes" id="UP000245870">
    <property type="component" value="Unassembled WGS sequence"/>
</dbReference>
<name>A0A2U0U703_9BACT</name>